<dbReference type="PANTHER" id="PTHR12080:SF55">
    <property type="entry name" value="LYMPHOCYTE FUNCTION-ASSOCIATED ANTIGEN 3"/>
    <property type="match status" value="1"/>
</dbReference>
<dbReference type="GO" id="GO:0016020">
    <property type="term" value="C:membrane"/>
    <property type="evidence" value="ECO:0007669"/>
    <property type="project" value="UniProtKB-SubCell"/>
</dbReference>
<dbReference type="EMBL" id="RJVU01070129">
    <property type="protein sequence ID" value="ROI62524.1"/>
    <property type="molecule type" value="Genomic_DNA"/>
</dbReference>
<evidence type="ECO:0000313" key="8">
    <source>
        <dbReference type="EMBL" id="ROI62524.1"/>
    </source>
</evidence>
<evidence type="ECO:0000256" key="1">
    <source>
        <dbReference type="ARBA" id="ARBA00004370"/>
    </source>
</evidence>
<keyword evidence="9" id="KW-1185">Reference proteome</keyword>
<dbReference type="PANTHER" id="PTHR12080">
    <property type="entry name" value="SIGNALING LYMPHOCYTIC ACTIVATION MOLECULE"/>
    <property type="match status" value="1"/>
</dbReference>
<sequence>MKLSTKNNENPSDIKWVHDRNGDILRWRDGNIKVKAEGVSKDEDGSLRFQSVSLKDTGTYTYTAFNTDGTEIGKGDAEIKVYEKVPKPTVKINCSADGNAALTCDMENSKDQSLTVSWYEDGKLIQNEIKPQVFLSSTQVQENKPYSCETHNPVSRDESESVTVSCEGPGLGKLFGLDFWIVVGILSGGGALLLLLTCVLIICAWSKKHQQDEEEFGLADLTPDHTDTNTKAQIQAQPPPLHQDEDEENPAPIPYLSTKH</sequence>
<keyword evidence="6" id="KW-0812">Transmembrane</keyword>
<name>A0A3N0XNT1_ANAGA</name>
<evidence type="ECO:0000256" key="5">
    <source>
        <dbReference type="SAM" id="MobiDB-lite"/>
    </source>
</evidence>
<evidence type="ECO:0000256" key="2">
    <source>
        <dbReference type="ARBA" id="ARBA00022729"/>
    </source>
</evidence>
<dbReference type="InterPro" id="IPR013783">
    <property type="entry name" value="Ig-like_fold"/>
</dbReference>
<reference evidence="8 9" key="1">
    <citation type="submission" date="2018-10" db="EMBL/GenBank/DDBJ databases">
        <title>Genome assembly for a Yunnan-Guizhou Plateau 3E fish, Anabarilius grahami (Regan), and its evolutionary and genetic applications.</title>
        <authorList>
            <person name="Jiang W."/>
        </authorList>
    </citation>
    <scope>NUCLEOTIDE SEQUENCE [LARGE SCALE GENOMIC DNA]</scope>
    <source>
        <strain evidence="8">AG-KIZ</strain>
        <tissue evidence="8">Muscle</tissue>
    </source>
</reference>
<dbReference type="InterPro" id="IPR015631">
    <property type="entry name" value="CD2/SLAM_rcpt"/>
</dbReference>
<keyword evidence="6" id="KW-1133">Transmembrane helix</keyword>
<evidence type="ECO:0000256" key="3">
    <source>
        <dbReference type="ARBA" id="ARBA00023136"/>
    </source>
</evidence>
<dbReference type="InterPro" id="IPR007110">
    <property type="entry name" value="Ig-like_dom"/>
</dbReference>
<keyword evidence="2" id="KW-0732">Signal</keyword>
<gene>
    <name evidence="8" type="ORF">DPX16_5197</name>
</gene>
<evidence type="ECO:0000256" key="4">
    <source>
        <dbReference type="ARBA" id="ARBA00023180"/>
    </source>
</evidence>
<dbReference type="Gene3D" id="2.60.40.10">
    <property type="entry name" value="Immunoglobulins"/>
    <property type="match status" value="1"/>
</dbReference>
<accession>A0A3N0XNT1</accession>
<proteinExistence type="predicted"/>
<dbReference type="SUPFAM" id="SSF48726">
    <property type="entry name" value="Immunoglobulin"/>
    <property type="match status" value="2"/>
</dbReference>
<organism evidence="8 9">
    <name type="scientific">Anabarilius grahami</name>
    <name type="common">Kanglang fish</name>
    <name type="synonym">Barilius grahami</name>
    <dbReference type="NCBI Taxonomy" id="495550"/>
    <lineage>
        <taxon>Eukaryota</taxon>
        <taxon>Metazoa</taxon>
        <taxon>Chordata</taxon>
        <taxon>Craniata</taxon>
        <taxon>Vertebrata</taxon>
        <taxon>Euteleostomi</taxon>
        <taxon>Actinopterygii</taxon>
        <taxon>Neopterygii</taxon>
        <taxon>Teleostei</taxon>
        <taxon>Ostariophysi</taxon>
        <taxon>Cypriniformes</taxon>
        <taxon>Xenocyprididae</taxon>
        <taxon>Xenocypridinae</taxon>
        <taxon>Xenocypridinae incertae sedis</taxon>
        <taxon>Anabarilius</taxon>
    </lineage>
</organism>
<keyword evidence="3 6" id="KW-0472">Membrane</keyword>
<protein>
    <submittedName>
        <fullName evidence="8">T-cell surface antigen CD2</fullName>
    </submittedName>
</protein>
<dbReference type="Proteomes" id="UP000281406">
    <property type="component" value="Unassembled WGS sequence"/>
</dbReference>
<comment type="subcellular location">
    <subcellularLocation>
        <location evidence="1">Membrane</location>
    </subcellularLocation>
</comment>
<dbReference type="Gene3D" id="3.90.930.1">
    <property type="match status" value="1"/>
</dbReference>
<feature type="region of interest" description="Disordered" evidence="5">
    <location>
        <begin position="220"/>
        <end position="260"/>
    </location>
</feature>
<comment type="caution">
    <text evidence="8">The sequence shown here is derived from an EMBL/GenBank/DDBJ whole genome shotgun (WGS) entry which is preliminary data.</text>
</comment>
<keyword evidence="4" id="KW-0325">Glycoprotein</keyword>
<feature type="transmembrane region" description="Helical" evidence="6">
    <location>
        <begin position="179"/>
        <end position="205"/>
    </location>
</feature>
<evidence type="ECO:0000256" key="6">
    <source>
        <dbReference type="SAM" id="Phobius"/>
    </source>
</evidence>
<dbReference type="PROSITE" id="PS50835">
    <property type="entry name" value="IG_LIKE"/>
    <property type="match status" value="1"/>
</dbReference>
<evidence type="ECO:0000313" key="9">
    <source>
        <dbReference type="Proteomes" id="UP000281406"/>
    </source>
</evidence>
<dbReference type="InterPro" id="IPR036179">
    <property type="entry name" value="Ig-like_dom_sf"/>
</dbReference>
<dbReference type="AlphaFoldDB" id="A0A3N0XNT1"/>
<feature type="domain" description="Ig-like" evidence="7">
    <location>
        <begin position="88"/>
        <end position="165"/>
    </location>
</feature>
<dbReference type="OrthoDB" id="8963224at2759"/>
<evidence type="ECO:0000259" key="7">
    <source>
        <dbReference type="PROSITE" id="PS50835"/>
    </source>
</evidence>